<proteinExistence type="predicted"/>
<dbReference type="OrthoDB" id="3556832at2759"/>
<organism evidence="2 3">
    <name type="scientific">Saccharata proteae CBS 121410</name>
    <dbReference type="NCBI Taxonomy" id="1314787"/>
    <lineage>
        <taxon>Eukaryota</taxon>
        <taxon>Fungi</taxon>
        <taxon>Dikarya</taxon>
        <taxon>Ascomycota</taxon>
        <taxon>Pezizomycotina</taxon>
        <taxon>Dothideomycetes</taxon>
        <taxon>Dothideomycetes incertae sedis</taxon>
        <taxon>Botryosphaeriales</taxon>
        <taxon>Saccharataceae</taxon>
        <taxon>Saccharata</taxon>
    </lineage>
</organism>
<evidence type="ECO:0000256" key="1">
    <source>
        <dbReference type="SAM" id="MobiDB-lite"/>
    </source>
</evidence>
<gene>
    <name evidence="2" type="ORF">K490DRAFT_53951</name>
</gene>
<reference evidence="2" key="1">
    <citation type="journal article" date="2020" name="Stud. Mycol.">
        <title>101 Dothideomycetes genomes: a test case for predicting lifestyles and emergence of pathogens.</title>
        <authorList>
            <person name="Haridas S."/>
            <person name="Albert R."/>
            <person name="Binder M."/>
            <person name="Bloem J."/>
            <person name="Labutti K."/>
            <person name="Salamov A."/>
            <person name="Andreopoulos B."/>
            <person name="Baker S."/>
            <person name="Barry K."/>
            <person name="Bills G."/>
            <person name="Bluhm B."/>
            <person name="Cannon C."/>
            <person name="Castanera R."/>
            <person name="Culley D."/>
            <person name="Daum C."/>
            <person name="Ezra D."/>
            <person name="Gonzalez J."/>
            <person name="Henrissat B."/>
            <person name="Kuo A."/>
            <person name="Liang C."/>
            <person name="Lipzen A."/>
            <person name="Lutzoni F."/>
            <person name="Magnuson J."/>
            <person name="Mondo S."/>
            <person name="Nolan M."/>
            <person name="Ohm R."/>
            <person name="Pangilinan J."/>
            <person name="Park H.-J."/>
            <person name="Ramirez L."/>
            <person name="Alfaro M."/>
            <person name="Sun H."/>
            <person name="Tritt A."/>
            <person name="Yoshinaga Y."/>
            <person name="Zwiers L.-H."/>
            <person name="Turgeon B."/>
            <person name="Goodwin S."/>
            <person name="Spatafora J."/>
            <person name="Crous P."/>
            <person name="Grigoriev I."/>
        </authorList>
    </citation>
    <scope>NUCLEOTIDE SEQUENCE</scope>
    <source>
        <strain evidence="2">CBS 121410</strain>
    </source>
</reference>
<feature type="region of interest" description="Disordered" evidence="1">
    <location>
        <begin position="94"/>
        <end position="127"/>
    </location>
</feature>
<dbReference type="EMBL" id="ML978712">
    <property type="protein sequence ID" value="KAF2091030.1"/>
    <property type="molecule type" value="Genomic_DNA"/>
</dbReference>
<sequence>MPTHFSTGTKVHLATVPLASTTTITPQMKKSAHATSLVDQTEETFINCSEILREDNIPCMGEDSRLHWIGPNSDMPFMMVQAGAELFKTGIANPPKQALRSGSRRDLAPEPSPSRELPEKEAVEGVAAAGRATGRSVSHLMSAVTGAKPEPAHASESLLAQEKFRNTGPPLADFGPYGLALRLELTNKSFVPPYEPGAVVDDIKIEVFFNGEFSHATLMPSRYRTETKRGSELFKYFSGLRTHFMLERAWIIRAATRYADGSSRVPNAEARASALQRWQQMAASLQNEADTRGFNKWGDRTVMGEYLTSLAKLPMPEELQSLKRMGDLTYGVIDVVLTYGKGKKAESTHWLLDKIQRTFRTPLHVSVALERLHQLMRTIFRNFQFKACTESGIGFNNLFSSPADGHHTRGHIRPMGGMFEQPRIGPYLRLYPFLTFRKRHSKKEPSWKVMD</sequence>
<accession>A0A9P4LZF8</accession>
<keyword evidence="3" id="KW-1185">Reference proteome</keyword>
<name>A0A9P4LZF8_9PEZI</name>
<comment type="caution">
    <text evidence="2">The sequence shown here is derived from an EMBL/GenBank/DDBJ whole genome shotgun (WGS) entry which is preliminary data.</text>
</comment>
<dbReference type="AlphaFoldDB" id="A0A9P4LZF8"/>
<protein>
    <submittedName>
        <fullName evidence="2">Uncharacterized protein</fullName>
    </submittedName>
</protein>
<evidence type="ECO:0000313" key="3">
    <source>
        <dbReference type="Proteomes" id="UP000799776"/>
    </source>
</evidence>
<evidence type="ECO:0000313" key="2">
    <source>
        <dbReference type="EMBL" id="KAF2091030.1"/>
    </source>
</evidence>
<dbReference type="Proteomes" id="UP000799776">
    <property type="component" value="Unassembled WGS sequence"/>
</dbReference>